<accession>A0A2A2K7T1</accession>
<proteinExistence type="predicted"/>
<dbReference type="AlphaFoldDB" id="A0A2A2K7T1"/>
<dbReference type="EMBL" id="LIAE01009380">
    <property type="protein sequence ID" value="PAV69955.1"/>
    <property type="molecule type" value="Genomic_DNA"/>
</dbReference>
<keyword evidence="2" id="KW-1185">Reference proteome</keyword>
<dbReference type="OrthoDB" id="413313at2759"/>
<gene>
    <name evidence="1" type="ORF">WR25_10907</name>
</gene>
<reference evidence="1 2" key="1">
    <citation type="journal article" date="2017" name="Curr. Biol.">
        <title>Genome architecture and evolution of a unichromosomal asexual nematode.</title>
        <authorList>
            <person name="Fradin H."/>
            <person name="Zegar C."/>
            <person name="Gutwein M."/>
            <person name="Lucas J."/>
            <person name="Kovtun M."/>
            <person name="Corcoran D."/>
            <person name="Baugh L.R."/>
            <person name="Kiontke K."/>
            <person name="Gunsalus K."/>
            <person name="Fitch D.H."/>
            <person name="Piano F."/>
        </authorList>
    </citation>
    <scope>NUCLEOTIDE SEQUENCE [LARGE SCALE GENOMIC DNA]</scope>
    <source>
        <strain evidence="1">PF1309</strain>
    </source>
</reference>
<evidence type="ECO:0000313" key="2">
    <source>
        <dbReference type="Proteomes" id="UP000218231"/>
    </source>
</evidence>
<dbReference type="STRING" id="2018661.A0A2A2K7T1"/>
<dbReference type="Proteomes" id="UP000218231">
    <property type="component" value="Unassembled WGS sequence"/>
</dbReference>
<sequence length="148" mass="17093">MIHLAKSFEAIKAWLKSTELSECVRVESVKIEDTIETLGLNPFVRHGFRTLTNLTRNAMMKDAEAKADYFFHEMTASATTVVEEKLTLLFRVEEEIKHVRELIEDLLNERILQDVYKVGFEPFVKSAPSACHRPSLTETCQCLFELKR</sequence>
<evidence type="ECO:0000313" key="1">
    <source>
        <dbReference type="EMBL" id="PAV69955.1"/>
    </source>
</evidence>
<comment type="caution">
    <text evidence="1">The sequence shown here is derived from an EMBL/GenBank/DDBJ whole genome shotgun (WGS) entry which is preliminary data.</text>
</comment>
<organism evidence="1 2">
    <name type="scientific">Diploscapter pachys</name>
    <dbReference type="NCBI Taxonomy" id="2018661"/>
    <lineage>
        <taxon>Eukaryota</taxon>
        <taxon>Metazoa</taxon>
        <taxon>Ecdysozoa</taxon>
        <taxon>Nematoda</taxon>
        <taxon>Chromadorea</taxon>
        <taxon>Rhabditida</taxon>
        <taxon>Rhabditina</taxon>
        <taxon>Rhabditomorpha</taxon>
        <taxon>Rhabditoidea</taxon>
        <taxon>Rhabditidae</taxon>
        <taxon>Diploscapter</taxon>
    </lineage>
</organism>
<name>A0A2A2K7T1_9BILA</name>
<protein>
    <submittedName>
        <fullName evidence="1">Uncharacterized protein</fullName>
    </submittedName>
</protein>